<accession>A0A8J2K0X1</accession>
<dbReference type="GO" id="GO:0051321">
    <property type="term" value="P:meiotic cell cycle"/>
    <property type="evidence" value="ECO:0007669"/>
    <property type="project" value="TreeGrafter"/>
</dbReference>
<evidence type="ECO:0000256" key="1">
    <source>
        <dbReference type="ARBA" id="ARBA00004267"/>
    </source>
</evidence>
<dbReference type="Pfam" id="PF04130">
    <property type="entry name" value="GCP_C_terminal"/>
    <property type="match status" value="1"/>
</dbReference>
<dbReference type="GO" id="GO:0000278">
    <property type="term" value="P:mitotic cell cycle"/>
    <property type="evidence" value="ECO:0007669"/>
    <property type="project" value="TreeGrafter"/>
</dbReference>
<keyword evidence="2 5" id="KW-0963">Cytoplasm</keyword>
<evidence type="ECO:0000313" key="8">
    <source>
        <dbReference type="EMBL" id="CAG7730092.1"/>
    </source>
</evidence>
<comment type="caution">
    <text evidence="8">The sequence shown here is derived from an EMBL/GenBank/DDBJ whole genome shotgun (WGS) entry which is preliminary data.</text>
</comment>
<keyword evidence="3 5" id="KW-0493">Microtubule</keyword>
<dbReference type="PANTHER" id="PTHR19302">
    <property type="entry name" value="GAMMA TUBULIN COMPLEX PROTEIN"/>
    <property type="match status" value="1"/>
</dbReference>
<keyword evidence="4 5" id="KW-0206">Cytoskeleton</keyword>
<dbReference type="GO" id="GO:0000930">
    <property type="term" value="C:gamma-tubulin complex"/>
    <property type="evidence" value="ECO:0007669"/>
    <property type="project" value="TreeGrafter"/>
</dbReference>
<dbReference type="GO" id="GO:0000922">
    <property type="term" value="C:spindle pole"/>
    <property type="evidence" value="ECO:0007669"/>
    <property type="project" value="InterPro"/>
</dbReference>
<dbReference type="AlphaFoldDB" id="A0A8J2K0X1"/>
<organism evidence="8 9">
    <name type="scientific">Allacma fusca</name>
    <dbReference type="NCBI Taxonomy" id="39272"/>
    <lineage>
        <taxon>Eukaryota</taxon>
        <taxon>Metazoa</taxon>
        <taxon>Ecdysozoa</taxon>
        <taxon>Arthropoda</taxon>
        <taxon>Hexapoda</taxon>
        <taxon>Collembola</taxon>
        <taxon>Symphypleona</taxon>
        <taxon>Sminthuridae</taxon>
        <taxon>Allacma</taxon>
    </lineage>
</organism>
<feature type="domain" description="Gamma tubulin complex component C-terminal" evidence="7">
    <location>
        <begin position="24"/>
        <end position="145"/>
    </location>
</feature>
<evidence type="ECO:0000256" key="2">
    <source>
        <dbReference type="ARBA" id="ARBA00022490"/>
    </source>
</evidence>
<evidence type="ECO:0000313" key="9">
    <source>
        <dbReference type="Proteomes" id="UP000708208"/>
    </source>
</evidence>
<evidence type="ECO:0000259" key="7">
    <source>
        <dbReference type="Pfam" id="PF04130"/>
    </source>
</evidence>
<reference evidence="8" key="1">
    <citation type="submission" date="2021-06" db="EMBL/GenBank/DDBJ databases">
        <authorList>
            <person name="Hodson N. C."/>
            <person name="Mongue J. A."/>
            <person name="Jaron S. K."/>
        </authorList>
    </citation>
    <scope>NUCLEOTIDE SEQUENCE</scope>
</reference>
<evidence type="ECO:0000256" key="4">
    <source>
        <dbReference type="ARBA" id="ARBA00023212"/>
    </source>
</evidence>
<evidence type="ECO:0000256" key="6">
    <source>
        <dbReference type="SAM" id="MobiDB-lite"/>
    </source>
</evidence>
<feature type="region of interest" description="Disordered" evidence="6">
    <location>
        <begin position="196"/>
        <end position="216"/>
    </location>
</feature>
<sequence length="336" mass="38883">MDLNTIWLETRKIFRFPIPGGPAELRNIMCFFIDHLQHYLQEDVLENQYSILLNSIEKSETFEQIRVAHANFQTSILAQAFQTNQKVLHFVEELLSLGTKFTDFMISHIQTCERSNLPINEGISREIEDFSKTFKLTMELLLSIGASRLSLPVESNFSIKRLREKSVCKMLRIRLLSFTLFTIFVLEATARHRNAKYRGSSSQGEHENETQCRGQRTHSLKFKSSIENCRDSVSDLEANSPKEKMNILMTYRLCIWEEQGIYKNGLIHTHALGQHLKVLFPGRVGKDLSAAVMSNCFNPEEENETLIVDPDELEVITPFLRCIQKTWTTVCDEERK</sequence>
<proteinExistence type="inferred from homology"/>
<dbReference type="GO" id="GO:0051225">
    <property type="term" value="P:spindle assembly"/>
    <property type="evidence" value="ECO:0007669"/>
    <property type="project" value="TreeGrafter"/>
</dbReference>
<comment type="subcellular location">
    <subcellularLocation>
        <location evidence="1 5">Cytoplasm</location>
        <location evidence="1 5">Cytoskeleton</location>
        <location evidence="1 5">Microtubule organizing center</location>
    </subcellularLocation>
</comment>
<keyword evidence="9" id="KW-1185">Reference proteome</keyword>
<name>A0A8J2K0X1_9HEXA</name>
<evidence type="ECO:0000256" key="3">
    <source>
        <dbReference type="ARBA" id="ARBA00022701"/>
    </source>
</evidence>
<dbReference type="InterPro" id="IPR040457">
    <property type="entry name" value="GCP_C"/>
</dbReference>
<gene>
    <name evidence="8" type="ORF">AFUS01_LOCUS18765</name>
</gene>
<comment type="similarity">
    <text evidence="5">Belongs to the TUBGCP family.</text>
</comment>
<protein>
    <recommendedName>
        <fullName evidence="5">Gamma-tubulin complex component</fullName>
    </recommendedName>
</protein>
<dbReference type="PANTHER" id="PTHR19302:SF27">
    <property type="entry name" value="GAMMA-TUBULIN COMPLEX COMPONENT 4"/>
    <property type="match status" value="1"/>
</dbReference>
<dbReference type="GO" id="GO:0051011">
    <property type="term" value="F:microtubule minus-end binding"/>
    <property type="evidence" value="ECO:0007669"/>
    <property type="project" value="TreeGrafter"/>
</dbReference>
<dbReference type="OrthoDB" id="78652at2759"/>
<dbReference type="EMBL" id="CAJVCH010188901">
    <property type="protein sequence ID" value="CAG7730092.1"/>
    <property type="molecule type" value="Genomic_DNA"/>
</dbReference>
<dbReference type="Proteomes" id="UP000708208">
    <property type="component" value="Unassembled WGS sequence"/>
</dbReference>
<evidence type="ECO:0000256" key="5">
    <source>
        <dbReference type="RuleBase" id="RU363050"/>
    </source>
</evidence>
<dbReference type="InterPro" id="IPR007259">
    <property type="entry name" value="GCP"/>
</dbReference>
<dbReference type="GO" id="GO:0031122">
    <property type="term" value="P:cytoplasmic microtubule organization"/>
    <property type="evidence" value="ECO:0007669"/>
    <property type="project" value="TreeGrafter"/>
</dbReference>
<dbReference type="GO" id="GO:0043015">
    <property type="term" value="F:gamma-tubulin binding"/>
    <property type="evidence" value="ECO:0007669"/>
    <property type="project" value="InterPro"/>
</dbReference>
<dbReference type="GO" id="GO:0005874">
    <property type="term" value="C:microtubule"/>
    <property type="evidence" value="ECO:0007669"/>
    <property type="project" value="UniProtKB-KW"/>
</dbReference>
<dbReference type="GO" id="GO:0007020">
    <property type="term" value="P:microtubule nucleation"/>
    <property type="evidence" value="ECO:0007669"/>
    <property type="project" value="InterPro"/>
</dbReference>